<dbReference type="PANTHER" id="PTHR30244">
    <property type="entry name" value="TRANSAMINASE"/>
    <property type="match status" value="1"/>
</dbReference>
<organism evidence="6 7">
    <name type="scientific">Helicobacter pullorum</name>
    <dbReference type="NCBI Taxonomy" id="35818"/>
    <lineage>
        <taxon>Bacteria</taxon>
        <taxon>Pseudomonadati</taxon>
        <taxon>Campylobacterota</taxon>
        <taxon>Epsilonproteobacteria</taxon>
        <taxon>Campylobacterales</taxon>
        <taxon>Helicobacteraceae</taxon>
        <taxon>Helicobacter</taxon>
    </lineage>
</organism>
<dbReference type="PIRSF" id="PIRSF000390">
    <property type="entry name" value="PLP_StrS"/>
    <property type="match status" value="1"/>
</dbReference>
<dbReference type="GO" id="GO:0008483">
    <property type="term" value="F:transaminase activity"/>
    <property type="evidence" value="ECO:0007669"/>
    <property type="project" value="UniProtKB-KW"/>
</dbReference>
<dbReference type="Gene3D" id="3.40.640.10">
    <property type="entry name" value="Type I PLP-dependent aspartate aminotransferase-like (Major domain)"/>
    <property type="match status" value="1"/>
</dbReference>
<dbReference type="Pfam" id="PF01041">
    <property type="entry name" value="DegT_DnrJ_EryC1"/>
    <property type="match status" value="1"/>
</dbReference>
<evidence type="ECO:0000256" key="3">
    <source>
        <dbReference type="PIRSR" id="PIRSR000390-1"/>
    </source>
</evidence>
<dbReference type="RefSeq" id="WP_054197897.1">
    <property type="nucleotide sequence ID" value="NZ_JNOC01000029.1"/>
</dbReference>
<feature type="active site" description="Proton acceptor" evidence="3">
    <location>
        <position position="185"/>
    </location>
</feature>
<sequence length="361" mass="41034">MIKFLDLQKINARFENEIELEIKKVLESGWYLLGKQNEAFEKSFADFCGVKFGVGCANGLDALRLAIRAYDFPKDSEVIVPANTYIASILAISDCGLKPILVEPNLETYNIDVNLIESKITSKTKAIMVVHLYGQAVEMQQIWEIAKKYDLKIIEDCAQAHGAMYQGRRVGNLGDIGCFSFYPGKNLGALGDGGCITTNDEEVAVKIRALGNYGSLVKYENIYKGLNSRLDEIQAVALRVKLKFLDEDNQKRRKIARIYKEHIKNKKIILPKTHCEESHVWHLFVIRSDARNQLQNYLDSKGIQTLIHYPIPPHKQKAYAEWNHLSFPITEQIHREVLSLPISPIMSEEEAFCVVQALNEF</sequence>
<evidence type="ECO:0000256" key="5">
    <source>
        <dbReference type="RuleBase" id="RU004508"/>
    </source>
</evidence>
<dbReference type="PATRIC" id="fig|35818.11.peg.1046"/>
<dbReference type="InterPro" id="IPR015422">
    <property type="entry name" value="PyrdxlP-dep_Trfase_small"/>
</dbReference>
<dbReference type="InterPro" id="IPR000653">
    <property type="entry name" value="DegT/StrS_aminotransferase"/>
</dbReference>
<keyword evidence="1 4" id="KW-0663">Pyridoxal phosphate</keyword>
<keyword evidence="6" id="KW-0032">Aminotransferase</keyword>
<dbReference type="PANTHER" id="PTHR30244:SF36">
    <property type="entry name" value="3-OXO-GLUCOSE-6-PHOSPHATE:GLUTAMATE AMINOTRANSFERASE"/>
    <property type="match status" value="1"/>
</dbReference>
<dbReference type="GO" id="GO:0000271">
    <property type="term" value="P:polysaccharide biosynthetic process"/>
    <property type="evidence" value="ECO:0007669"/>
    <property type="project" value="TreeGrafter"/>
</dbReference>
<dbReference type="EMBL" id="JNOC01000029">
    <property type="protein sequence ID" value="KPH55948.1"/>
    <property type="molecule type" value="Genomic_DNA"/>
</dbReference>
<dbReference type="InterPro" id="IPR015424">
    <property type="entry name" value="PyrdxlP-dep_Trfase"/>
</dbReference>
<evidence type="ECO:0000256" key="1">
    <source>
        <dbReference type="ARBA" id="ARBA00022898"/>
    </source>
</evidence>
<gene>
    <name evidence="6" type="ORF">HPU229334_05305</name>
</gene>
<evidence type="ECO:0000313" key="7">
    <source>
        <dbReference type="Proteomes" id="UP000037997"/>
    </source>
</evidence>
<dbReference type="AlphaFoldDB" id="A0A0N0LTG9"/>
<comment type="caution">
    <text evidence="6">The sequence shown here is derived from an EMBL/GenBank/DDBJ whole genome shotgun (WGS) entry which is preliminary data.</text>
</comment>
<keyword evidence="6" id="KW-0808">Transferase</keyword>
<evidence type="ECO:0000256" key="4">
    <source>
        <dbReference type="PIRSR" id="PIRSR000390-2"/>
    </source>
</evidence>
<dbReference type="Proteomes" id="UP000037997">
    <property type="component" value="Unassembled WGS sequence"/>
</dbReference>
<comment type="similarity">
    <text evidence="2 5">Belongs to the DegT/DnrJ/EryC1 family.</text>
</comment>
<dbReference type="Gene3D" id="3.90.1150.10">
    <property type="entry name" value="Aspartate Aminotransferase, domain 1"/>
    <property type="match status" value="1"/>
</dbReference>
<reference evidence="6 7" key="1">
    <citation type="submission" date="2014-06" db="EMBL/GenBank/DDBJ databases">
        <title>Helicobacter pullorum isolates in fresh chicken meat - phenotypic and genotypic features.</title>
        <authorList>
            <person name="Borges V."/>
            <person name="Santos A."/>
            <person name="Correia C.B."/>
            <person name="Saraiva M."/>
            <person name="Menard A."/>
            <person name="Vieira L."/>
            <person name="Sampaio D.A."/>
            <person name="Gomes J.P."/>
            <person name="Oleastro M."/>
        </authorList>
    </citation>
    <scope>NUCLEOTIDE SEQUENCE [LARGE SCALE GENOMIC DNA]</scope>
    <source>
        <strain evidence="6 7">229334/12</strain>
    </source>
</reference>
<dbReference type="SUPFAM" id="SSF53383">
    <property type="entry name" value="PLP-dependent transferases"/>
    <property type="match status" value="1"/>
</dbReference>
<evidence type="ECO:0000313" key="6">
    <source>
        <dbReference type="EMBL" id="KPH55948.1"/>
    </source>
</evidence>
<feature type="modified residue" description="N6-(pyridoxal phosphate)lysine" evidence="4">
    <location>
        <position position="185"/>
    </location>
</feature>
<dbReference type="STRING" id="35818.HPU229336_00805"/>
<dbReference type="InterPro" id="IPR015421">
    <property type="entry name" value="PyrdxlP-dep_Trfase_major"/>
</dbReference>
<dbReference type="CDD" id="cd00616">
    <property type="entry name" value="AHBA_syn"/>
    <property type="match status" value="1"/>
</dbReference>
<protein>
    <submittedName>
        <fullName evidence="6">Aminotransferase</fullName>
    </submittedName>
</protein>
<proteinExistence type="inferred from homology"/>
<accession>A0A0N0LTG9</accession>
<name>A0A0N0LTG9_9HELI</name>
<evidence type="ECO:0000256" key="2">
    <source>
        <dbReference type="ARBA" id="ARBA00037999"/>
    </source>
</evidence>
<dbReference type="GO" id="GO:0030170">
    <property type="term" value="F:pyridoxal phosphate binding"/>
    <property type="evidence" value="ECO:0007669"/>
    <property type="project" value="TreeGrafter"/>
</dbReference>